<dbReference type="Pfam" id="PF08240">
    <property type="entry name" value="ADH_N"/>
    <property type="match status" value="1"/>
</dbReference>
<comment type="caution">
    <text evidence="6">The sequence shown here is derived from an EMBL/GenBank/DDBJ whole genome shotgun (WGS) entry which is preliminary data.</text>
</comment>
<gene>
    <name evidence="6" type="ORF">PHISCL_05377</name>
</gene>
<evidence type="ECO:0000256" key="4">
    <source>
        <dbReference type="ARBA" id="ARBA00023002"/>
    </source>
</evidence>
<dbReference type="InterPro" id="IPR002328">
    <property type="entry name" value="ADH_Zn_CS"/>
</dbReference>
<evidence type="ECO:0000256" key="3">
    <source>
        <dbReference type="ARBA" id="ARBA00022833"/>
    </source>
</evidence>
<keyword evidence="4" id="KW-0560">Oxidoreductase</keyword>
<accession>A0A3A2ZWB4</accession>
<evidence type="ECO:0000313" key="6">
    <source>
        <dbReference type="EMBL" id="RJE22285.1"/>
    </source>
</evidence>
<protein>
    <submittedName>
        <fullName evidence="6">Dehydrogenase</fullName>
    </submittedName>
</protein>
<comment type="cofactor">
    <cofactor evidence="1">
        <name>Zn(2+)</name>
        <dbReference type="ChEBI" id="CHEBI:29105"/>
    </cofactor>
</comment>
<dbReference type="Gene3D" id="3.90.180.10">
    <property type="entry name" value="Medium-chain alcohol dehydrogenases, catalytic domain"/>
    <property type="match status" value="1"/>
</dbReference>
<evidence type="ECO:0000259" key="5">
    <source>
        <dbReference type="Pfam" id="PF08240"/>
    </source>
</evidence>
<keyword evidence="2" id="KW-0479">Metal-binding</keyword>
<dbReference type="OrthoDB" id="3941538at2759"/>
<dbReference type="Proteomes" id="UP000266188">
    <property type="component" value="Unassembled WGS sequence"/>
</dbReference>
<dbReference type="STRING" id="2070753.A0A3A2ZWB4"/>
<name>A0A3A2ZWB4_9EURO</name>
<dbReference type="SUPFAM" id="SSF50129">
    <property type="entry name" value="GroES-like"/>
    <property type="match status" value="1"/>
</dbReference>
<dbReference type="AlphaFoldDB" id="A0A3A2ZWB4"/>
<dbReference type="SUPFAM" id="SSF51735">
    <property type="entry name" value="NAD(P)-binding Rossmann-fold domains"/>
    <property type="match status" value="1"/>
</dbReference>
<evidence type="ECO:0000256" key="2">
    <source>
        <dbReference type="ARBA" id="ARBA00022723"/>
    </source>
</evidence>
<dbReference type="InterPro" id="IPR036291">
    <property type="entry name" value="NAD(P)-bd_dom_sf"/>
</dbReference>
<keyword evidence="3" id="KW-0862">Zinc</keyword>
<reference evidence="7" key="1">
    <citation type="submission" date="2017-02" db="EMBL/GenBank/DDBJ databases">
        <authorList>
            <person name="Tafer H."/>
            <person name="Lopandic K."/>
        </authorList>
    </citation>
    <scope>NUCLEOTIDE SEQUENCE [LARGE SCALE GENOMIC DNA]</scope>
    <source>
        <strain evidence="7">CBS 366.77</strain>
    </source>
</reference>
<sequence>MAASRAANAAEMAVDHSGNATVTTDVSNYGKEGYGEDTGAKIKATTWQGKNSVKVVEMPKPRVIDEEDVILRITGSTICGSDLHLYHASIAQLQKGDVLGHEFCGIVESAGPGVKRIKVGDRVVAAFPISCGNCTWCKRGLTSACERTNESTLANALYGKRTAGIFGYSHLTGGFAGGQAEYVRVPYGDHNLLQLPDEVPDEKGLYLSDVLATSWHCVVDTGVKKGDAVAVWGAGPIGQMVAEFSFFHGASRVILIDGGDGGWRLDFVKSKIPKIETLDYTQLPRGETVRSRLKDMVYGGPDVALECAAGEYPKGWIHYFELLFGMEMDTSEILNEMITSIRPFGRVGVTGVYAGYTNHFNIGAVMQAGCRLIGNGQAPVHQYWEKLLELIQQNKIDPLPMLSHRVRLEDMEKVYAMFNKRQNGIQKVFVQTKFSAAPAPGTPALTEL</sequence>
<dbReference type="EMBL" id="MVGC01000176">
    <property type="protein sequence ID" value="RJE22285.1"/>
    <property type="molecule type" value="Genomic_DNA"/>
</dbReference>
<proteinExistence type="predicted"/>
<evidence type="ECO:0000313" key="7">
    <source>
        <dbReference type="Proteomes" id="UP000266188"/>
    </source>
</evidence>
<organism evidence="6 7">
    <name type="scientific">Aspergillus sclerotialis</name>
    <dbReference type="NCBI Taxonomy" id="2070753"/>
    <lineage>
        <taxon>Eukaryota</taxon>
        <taxon>Fungi</taxon>
        <taxon>Dikarya</taxon>
        <taxon>Ascomycota</taxon>
        <taxon>Pezizomycotina</taxon>
        <taxon>Eurotiomycetes</taxon>
        <taxon>Eurotiomycetidae</taxon>
        <taxon>Eurotiales</taxon>
        <taxon>Aspergillaceae</taxon>
        <taxon>Aspergillus</taxon>
        <taxon>Aspergillus subgen. Polypaecilum</taxon>
    </lineage>
</organism>
<dbReference type="GO" id="GO:0016491">
    <property type="term" value="F:oxidoreductase activity"/>
    <property type="evidence" value="ECO:0007669"/>
    <property type="project" value="UniProtKB-KW"/>
</dbReference>
<dbReference type="PROSITE" id="PS00059">
    <property type="entry name" value="ADH_ZINC"/>
    <property type="match status" value="1"/>
</dbReference>
<evidence type="ECO:0000256" key="1">
    <source>
        <dbReference type="ARBA" id="ARBA00001947"/>
    </source>
</evidence>
<keyword evidence="7" id="KW-1185">Reference proteome</keyword>
<dbReference type="InterPro" id="IPR013154">
    <property type="entry name" value="ADH-like_N"/>
</dbReference>
<dbReference type="Gene3D" id="3.40.50.720">
    <property type="entry name" value="NAD(P)-binding Rossmann-like Domain"/>
    <property type="match status" value="1"/>
</dbReference>
<dbReference type="PANTHER" id="PTHR42813">
    <property type="entry name" value="ZINC-TYPE ALCOHOL DEHYDROGENASE-LIKE"/>
    <property type="match status" value="1"/>
</dbReference>
<dbReference type="PANTHER" id="PTHR42813:SF1">
    <property type="entry name" value="DEHYDROGENASE, PUTATIVE (AFU_ORTHOLOGUE AFUA_5G03930)-RELATED"/>
    <property type="match status" value="1"/>
</dbReference>
<dbReference type="GO" id="GO:0008270">
    <property type="term" value="F:zinc ion binding"/>
    <property type="evidence" value="ECO:0007669"/>
    <property type="project" value="InterPro"/>
</dbReference>
<feature type="domain" description="Alcohol dehydrogenase-like N-terminal" evidence="5">
    <location>
        <begin position="66"/>
        <end position="197"/>
    </location>
</feature>
<dbReference type="InterPro" id="IPR011032">
    <property type="entry name" value="GroES-like_sf"/>
</dbReference>
<dbReference type="CDD" id="cd08283">
    <property type="entry name" value="FDH_like_1"/>
    <property type="match status" value="1"/>
</dbReference>